<dbReference type="AlphaFoldDB" id="A0A717YF26"/>
<evidence type="ECO:0000313" key="7">
    <source>
        <dbReference type="EMBL" id="HAD6275591.1"/>
    </source>
</evidence>
<evidence type="ECO:0000313" key="3">
    <source>
        <dbReference type="EMBL" id="HAD5683642.1"/>
    </source>
</evidence>
<protein>
    <recommendedName>
        <fullName evidence="2">DNA methylase adenine-specific domain-containing protein</fullName>
    </recommendedName>
</protein>
<dbReference type="GO" id="GO:0008170">
    <property type="term" value="F:N-methyltransferase activity"/>
    <property type="evidence" value="ECO:0007669"/>
    <property type="project" value="InterPro"/>
</dbReference>
<organism evidence="6">
    <name type="scientific">Salmonella enterica subsp. enterica serovar Typhi str. CT18</name>
    <dbReference type="NCBI Taxonomy" id="220341"/>
    <lineage>
        <taxon>Bacteria</taxon>
        <taxon>Pseudomonadati</taxon>
        <taxon>Pseudomonadota</taxon>
        <taxon>Gammaproteobacteria</taxon>
        <taxon>Enterobacterales</taxon>
        <taxon>Enterobacteriaceae</taxon>
        <taxon>Salmonella</taxon>
    </lineage>
</organism>
<dbReference type="Pfam" id="PF02384">
    <property type="entry name" value="N6_Mtase"/>
    <property type="match status" value="1"/>
</dbReference>
<comment type="caution">
    <text evidence="6">The sequence shown here is derived from an EMBL/GenBank/DDBJ whole genome shotgun (WGS) entry which is preliminary data.</text>
</comment>
<reference evidence="6" key="2">
    <citation type="submission" date="2019-01" db="EMBL/GenBank/DDBJ databases">
        <authorList>
            <consortium name="NCBI Pathogen Detection Project"/>
        </authorList>
    </citation>
    <scope>NUCLEOTIDE SEQUENCE</scope>
    <source>
        <strain evidence="6">CT18</strain>
    </source>
</reference>
<evidence type="ECO:0000313" key="6">
    <source>
        <dbReference type="EMBL" id="HAD6248887.1"/>
    </source>
</evidence>
<name>A0A717YF26_SALTI</name>
<comment type="similarity">
    <text evidence="1">Belongs to the N(4)/N(6)-methyltransferase family.</text>
</comment>
<sequence>MNDIQKLSKLITEIKNPSSPSNATNLIKGIELFTGFCLYLVCDALHAKQKNFQITSGIFDGNIIANMPKNEIEKYSKAASAAYHYVHIIKQEEAFTDVLSELFEDLYLTGKNGDGLGQFLTPMDISSLTASLQATSGQSGTFYEECCGAGSMTLARLRERCRREGHYLEQAVQMNDIDPLMVKMAIVQIMAPVAFKDVDIKSVKIFNGNALLNNLKQSFSYTSYHNKKKYKIN</sequence>
<dbReference type="EMBL" id="DAAPIL010000031">
    <property type="protein sequence ID" value="HAD6248887.1"/>
    <property type="molecule type" value="Genomic_DNA"/>
</dbReference>
<dbReference type="InterPro" id="IPR029063">
    <property type="entry name" value="SAM-dependent_MTases_sf"/>
</dbReference>
<proteinExistence type="inferred from homology"/>
<dbReference type="EMBL" id="DAAPHM010000033">
    <property type="protein sequence ID" value="HAD6275591.1"/>
    <property type="molecule type" value="Genomic_DNA"/>
</dbReference>
<dbReference type="Gene3D" id="3.40.50.150">
    <property type="entry name" value="Vaccinia Virus protein VP39"/>
    <property type="match status" value="1"/>
</dbReference>
<dbReference type="SUPFAM" id="SSF53335">
    <property type="entry name" value="S-adenosyl-L-methionine-dependent methyltransferases"/>
    <property type="match status" value="1"/>
</dbReference>
<reference evidence="6" key="1">
    <citation type="journal article" date="2018" name="Genome Biol.">
        <title>SKESA: strategic k-mer extension for scrupulous assemblies.</title>
        <authorList>
            <person name="Souvorov A."/>
            <person name="Agarwala R."/>
            <person name="Lipman D.J."/>
        </authorList>
    </citation>
    <scope>NUCLEOTIDE SEQUENCE</scope>
    <source>
        <strain evidence="6">CT18</strain>
    </source>
</reference>
<evidence type="ECO:0000313" key="4">
    <source>
        <dbReference type="EMBL" id="HAD5759899.1"/>
    </source>
</evidence>
<dbReference type="GO" id="GO:0003677">
    <property type="term" value="F:DNA binding"/>
    <property type="evidence" value="ECO:0007669"/>
    <property type="project" value="InterPro"/>
</dbReference>
<accession>A0A717YF26</accession>
<dbReference type="InterPro" id="IPR003356">
    <property type="entry name" value="DNA_methylase_A-5"/>
</dbReference>
<evidence type="ECO:0000313" key="5">
    <source>
        <dbReference type="EMBL" id="HAD5795406.1"/>
    </source>
</evidence>
<dbReference type="EMBL" id="DAAPGY010000032">
    <property type="protein sequence ID" value="HAD5795406.1"/>
    <property type="molecule type" value="Genomic_DNA"/>
</dbReference>
<dbReference type="EMBL" id="DAAPGB010000032">
    <property type="protein sequence ID" value="HAD5759899.1"/>
    <property type="molecule type" value="Genomic_DNA"/>
</dbReference>
<evidence type="ECO:0000259" key="2">
    <source>
        <dbReference type="Pfam" id="PF02384"/>
    </source>
</evidence>
<evidence type="ECO:0000256" key="1">
    <source>
        <dbReference type="ARBA" id="ARBA00006594"/>
    </source>
</evidence>
<feature type="domain" description="DNA methylase adenine-specific" evidence="2">
    <location>
        <begin position="97"/>
        <end position="217"/>
    </location>
</feature>
<dbReference type="EMBL" id="DAAPFM010000032">
    <property type="protein sequence ID" value="HAD5683642.1"/>
    <property type="molecule type" value="Genomic_DNA"/>
</dbReference>
<gene>
    <name evidence="7" type="ORF">G1V28_22330</name>
    <name evidence="3" type="ORF">G1V53_22380</name>
    <name evidence="4" type="ORF">G1V66_22125</name>
    <name evidence="6" type="ORF">G1W00_22065</name>
    <name evidence="5" type="ORF">G1W24_22460</name>
</gene>